<comment type="caution">
    <text evidence="1">The sequence shown here is derived from an EMBL/GenBank/DDBJ whole genome shotgun (WGS) entry which is preliminary data.</text>
</comment>
<evidence type="ECO:0000313" key="2">
    <source>
        <dbReference type="Proteomes" id="UP000663865"/>
    </source>
</evidence>
<evidence type="ECO:0000313" key="1">
    <source>
        <dbReference type="EMBL" id="CAF3412320.1"/>
    </source>
</evidence>
<dbReference type="Proteomes" id="UP000663865">
    <property type="component" value="Unassembled WGS sequence"/>
</dbReference>
<accession>A0A818B0R3</accession>
<sequence length="389" mass="44456">MKRTTTDSNNIPKSTTLVALDGYIVHINPITKNNTNDNHHYSFIICLEDQSTVKIMEYLSKVPFCFLYNRLQESIKNGRAASITSLRQQNNQYTCTISSKLIDKDLNFRPDCIRVKTINMLKKETNDQLCTVEAKVCSISDEVAVVFEQNQFKRVQKMKKKVTIGDSTGALEMTIWDGHFNQLLLGNSYHIKLLKVRVYSDQISLTGTTDTSYVILNKKYKEINSFFIIRFITIDDLPNVIDEVDSTIHRYKTEKGKIVSILKNDNHYICQCCGGINIIDQAGVVSCNDCHSRLLKDKNIVDDYFKISISTMSNEQYNLKITKSLLMLILSENNSDFIQPNDCFDNEPNFNDCSLTVQFTYSETTGIISDISILNDIELHHQNDNAVEP</sequence>
<proteinExistence type="predicted"/>
<dbReference type="EMBL" id="CAJNYV010001249">
    <property type="protein sequence ID" value="CAF3412320.1"/>
    <property type="molecule type" value="Genomic_DNA"/>
</dbReference>
<dbReference type="Gene3D" id="2.40.50.140">
    <property type="entry name" value="Nucleic acid-binding proteins"/>
    <property type="match status" value="1"/>
</dbReference>
<gene>
    <name evidence="1" type="ORF">KIK155_LOCUS9152</name>
</gene>
<dbReference type="SUPFAM" id="SSF50249">
    <property type="entry name" value="Nucleic acid-binding proteins"/>
    <property type="match status" value="1"/>
</dbReference>
<reference evidence="1" key="1">
    <citation type="submission" date="2021-02" db="EMBL/GenBank/DDBJ databases">
        <authorList>
            <person name="Nowell W R."/>
        </authorList>
    </citation>
    <scope>NUCLEOTIDE SEQUENCE</scope>
</reference>
<dbReference type="AlphaFoldDB" id="A0A818B0R3"/>
<dbReference type="InterPro" id="IPR012340">
    <property type="entry name" value="NA-bd_OB-fold"/>
</dbReference>
<name>A0A818B0R3_9BILA</name>
<protein>
    <submittedName>
        <fullName evidence="1">Uncharacterized protein</fullName>
    </submittedName>
</protein>
<organism evidence="1 2">
    <name type="scientific">Rotaria socialis</name>
    <dbReference type="NCBI Taxonomy" id="392032"/>
    <lineage>
        <taxon>Eukaryota</taxon>
        <taxon>Metazoa</taxon>
        <taxon>Spiralia</taxon>
        <taxon>Gnathifera</taxon>
        <taxon>Rotifera</taxon>
        <taxon>Eurotatoria</taxon>
        <taxon>Bdelloidea</taxon>
        <taxon>Philodinida</taxon>
        <taxon>Philodinidae</taxon>
        <taxon>Rotaria</taxon>
    </lineage>
</organism>